<name>A0A0D2GW42_9EURO</name>
<evidence type="ECO:0000313" key="3">
    <source>
        <dbReference type="EMBL" id="KIW76554.1"/>
    </source>
</evidence>
<accession>A0A0D2GW42</accession>
<protein>
    <submittedName>
        <fullName evidence="3">Uncharacterized protein</fullName>
    </submittedName>
</protein>
<dbReference type="EMBL" id="KN846974">
    <property type="protein sequence ID" value="KIW76554.1"/>
    <property type="molecule type" value="Genomic_DNA"/>
</dbReference>
<organism evidence="3 4">
    <name type="scientific">Fonsecaea pedrosoi CBS 271.37</name>
    <dbReference type="NCBI Taxonomy" id="1442368"/>
    <lineage>
        <taxon>Eukaryota</taxon>
        <taxon>Fungi</taxon>
        <taxon>Dikarya</taxon>
        <taxon>Ascomycota</taxon>
        <taxon>Pezizomycotina</taxon>
        <taxon>Eurotiomycetes</taxon>
        <taxon>Chaetothyriomycetidae</taxon>
        <taxon>Chaetothyriales</taxon>
        <taxon>Herpotrichiellaceae</taxon>
        <taxon>Fonsecaea</taxon>
    </lineage>
</organism>
<feature type="compositionally biased region" description="Polar residues" evidence="1">
    <location>
        <begin position="68"/>
        <end position="84"/>
    </location>
</feature>
<dbReference type="AlphaFoldDB" id="A0A0D2GW42"/>
<keyword evidence="2" id="KW-0812">Transmembrane</keyword>
<feature type="transmembrane region" description="Helical" evidence="2">
    <location>
        <begin position="167"/>
        <end position="185"/>
    </location>
</feature>
<keyword evidence="2" id="KW-0472">Membrane</keyword>
<dbReference type="OrthoDB" id="4588380at2759"/>
<reference evidence="3 4" key="1">
    <citation type="submission" date="2015-01" db="EMBL/GenBank/DDBJ databases">
        <title>The Genome Sequence of Fonsecaea pedrosoi CBS 271.37.</title>
        <authorList>
            <consortium name="The Broad Institute Genomics Platform"/>
            <person name="Cuomo C."/>
            <person name="de Hoog S."/>
            <person name="Gorbushina A."/>
            <person name="Stielow B."/>
            <person name="Teixiera M."/>
            <person name="Abouelleil A."/>
            <person name="Chapman S.B."/>
            <person name="Priest M."/>
            <person name="Young S.K."/>
            <person name="Wortman J."/>
            <person name="Nusbaum C."/>
            <person name="Birren B."/>
        </authorList>
    </citation>
    <scope>NUCLEOTIDE SEQUENCE [LARGE SCALE GENOMIC DNA]</scope>
    <source>
        <strain evidence="3 4">CBS 271.37</strain>
    </source>
</reference>
<dbReference type="RefSeq" id="XP_013280362.1">
    <property type="nucleotide sequence ID" value="XM_013424908.1"/>
</dbReference>
<proteinExistence type="predicted"/>
<dbReference type="GeneID" id="25308488"/>
<keyword evidence="2" id="KW-1133">Transmembrane helix</keyword>
<keyword evidence="4" id="KW-1185">Reference proteome</keyword>
<gene>
    <name evidence="3" type="ORF">Z517_08998</name>
</gene>
<feature type="transmembrane region" description="Helical" evidence="2">
    <location>
        <begin position="12"/>
        <end position="32"/>
    </location>
</feature>
<dbReference type="VEuPathDB" id="FungiDB:Z517_08998"/>
<feature type="transmembrane region" description="Helical" evidence="2">
    <location>
        <begin position="112"/>
        <end position="133"/>
    </location>
</feature>
<dbReference type="HOGENOM" id="CLU_117273_0_0_1"/>
<feature type="region of interest" description="Disordered" evidence="1">
    <location>
        <begin position="68"/>
        <end position="93"/>
    </location>
</feature>
<evidence type="ECO:0000256" key="2">
    <source>
        <dbReference type="SAM" id="Phobius"/>
    </source>
</evidence>
<evidence type="ECO:0000256" key="1">
    <source>
        <dbReference type="SAM" id="MobiDB-lite"/>
    </source>
</evidence>
<evidence type="ECO:0000313" key="4">
    <source>
        <dbReference type="Proteomes" id="UP000053029"/>
    </source>
</evidence>
<sequence>MGVLQQTLPLSLVYFSLVALSGLILGSIRVPYLHPLLGARYAELVEMPIMLMVVWQAAQVTVWNLESSSPSSADPKTRPATTAKNGGGGGGGDNKSLTTKLLSLLTSPPPTALLVGALALVWLLAAELAGSLVGHLVSSRAPQTGFWWSWGDGVDMYIAGRDVVSSAPVYAMVLLAYAVMPWIAWRAQAREDADKLLWEFDAAQTGEEDYCSR</sequence>
<dbReference type="Proteomes" id="UP000053029">
    <property type="component" value="Unassembled WGS sequence"/>
</dbReference>